<dbReference type="PANTHER" id="PTHR43448">
    <property type="entry name" value="PROTOHEME IX FARNESYLTRANSFERASE, MITOCHONDRIAL"/>
    <property type="match status" value="1"/>
</dbReference>
<feature type="transmembrane region" description="Helical" evidence="14">
    <location>
        <begin position="262"/>
        <end position="284"/>
    </location>
</feature>
<keyword evidence="16" id="KW-1185">Reference proteome</keyword>
<dbReference type="GO" id="GO:0006784">
    <property type="term" value="P:heme A biosynthetic process"/>
    <property type="evidence" value="ECO:0007669"/>
    <property type="project" value="TreeGrafter"/>
</dbReference>
<comment type="function">
    <text evidence="1">Converts protoheme IX and farnesyl diphosphate to heme O.</text>
</comment>
<dbReference type="HAMAP" id="MF_00154">
    <property type="entry name" value="CyoE_CtaB"/>
    <property type="match status" value="1"/>
</dbReference>
<keyword evidence="7" id="KW-0809">Transit peptide</keyword>
<proteinExistence type="inferred from homology"/>
<evidence type="ECO:0000256" key="12">
    <source>
        <dbReference type="ARBA" id="ARBA00030253"/>
    </source>
</evidence>
<dbReference type="Pfam" id="PF01040">
    <property type="entry name" value="UbiA"/>
    <property type="match status" value="1"/>
</dbReference>
<dbReference type="NCBIfam" id="TIGR01473">
    <property type="entry name" value="cyoE_ctaB"/>
    <property type="match status" value="1"/>
</dbReference>
<feature type="transmembrane region" description="Helical" evidence="14">
    <location>
        <begin position="408"/>
        <end position="437"/>
    </location>
</feature>
<dbReference type="GO" id="GO:0031966">
    <property type="term" value="C:mitochondrial membrane"/>
    <property type="evidence" value="ECO:0007669"/>
    <property type="project" value="UniProtKB-SubCell"/>
</dbReference>
<dbReference type="CDD" id="cd13957">
    <property type="entry name" value="PT_UbiA_Cox10"/>
    <property type="match status" value="1"/>
</dbReference>
<evidence type="ECO:0000256" key="6">
    <source>
        <dbReference type="ARBA" id="ARBA00022692"/>
    </source>
</evidence>
<dbReference type="PANTHER" id="PTHR43448:SF2">
    <property type="entry name" value="PROTOHEME IX FARNESYLTRANSFERASE, MITOCHONDRIAL"/>
    <property type="match status" value="1"/>
</dbReference>
<feature type="transmembrane region" description="Helical" evidence="14">
    <location>
        <begin position="186"/>
        <end position="208"/>
    </location>
</feature>
<dbReference type="Gene3D" id="1.10.357.140">
    <property type="entry name" value="UbiA prenyltransferase"/>
    <property type="match status" value="1"/>
</dbReference>
<dbReference type="InterPro" id="IPR000537">
    <property type="entry name" value="UbiA_prenyltransferase"/>
</dbReference>
<evidence type="ECO:0000256" key="2">
    <source>
        <dbReference type="ARBA" id="ARBA00004225"/>
    </source>
</evidence>
<comment type="similarity">
    <text evidence="3">Belongs to the UbiA prenyltransferase family.</text>
</comment>
<dbReference type="InterPro" id="IPR044878">
    <property type="entry name" value="UbiA_sf"/>
</dbReference>
<sequence>MMNTAPVVLLRRPLLQRGDAICSQCLHKLARPFYLSQQRRLSNTTPSKASAVSSKSIRSTFSKEYFWPNKILEEVLGQPRRGLQQKAVGGQEVIARDGVTTSLNLEDVRPQESLSNQSVQQDEYPHRRRKRLKEDAASAATAITPSYPIAPDASSRLTTASAALPSNSLKRRIATYLSLSKPRLTILVMLTTTSAYGIFPVPALLSVAATTTPSLSTLTLLFLTSGTILASASANTLNMLFEPAHDAKMSRTRNRPLVRKLVSPRGAFIFALVTGTLGTAALYYGVNPTVAFLGALNIALYAGVYTPFKRIHVVNTWVGALVGGIPPLMGWAAAAGQCATEDGGWQELLFGENSAGGWLLAGLLYCWQFPHFNSLSWTIREEYRNAGYKMLAWVNPAMNARVALRYSVLMFPICVGLCVVGVTDWSFAITSTAINGWMFYEAVRFWKFEGQKGSARGLFWASVWHLPIVLVLAMVQKQGLLQRILDALTGRSSIEDEEDFDYADEEDLEIDTTTQVETKAS</sequence>
<evidence type="ECO:0000313" key="16">
    <source>
        <dbReference type="Proteomes" id="UP000799437"/>
    </source>
</evidence>
<evidence type="ECO:0000256" key="10">
    <source>
        <dbReference type="ARBA" id="ARBA00023133"/>
    </source>
</evidence>
<dbReference type="GeneID" id="54490663"/>
<comment type="subcellular location">
    <subcellularLocation>
        <location evidence="2">Mitochondrion membrane</location>
        <topology evidence="2">Multi-pass membrane protein</topology>
    </subcellularLocation>
</comment>
<dbReference type="AlphaFoldDB" id="A0A6A6W1Y4"/>
<reference evidence="15" key="1">
    <citation type="journal article" date="2020" name="Stud. Mycol.">
        <title>101 Dothideomycetes genomes: a test case for predicting lifestyles and emergence of pathogens.</title>
        <authorList>
            <person name="Haridas S."/>
            <person name="Albert R."/>
            <person name="Binder M."/>
            <person name="Bloem J."/>
            <person name="Labutti K."/>
            <person name="Salamov A."/>
            <person name="Andreopoulos B."/>
            <person name="Baker S."/>
            <person name="Barry K."/>
            <person name="Bills G."/>
            <person name="Bluhm B."/>
            <person name="Cannon C."/>
            <person name="Castanera R."/>
            <person name="Culley D."/>
            <person name="Daum C."/>
            <person name="Ezra D."/>
            <person name="Gonzalez J."/>
            <person name="Henrissat B."/>
            <person name="Kuo A."/>
            <person name="Liang C."/>
            <person name="Lipzen A."/>
            <person name="Lutzoni F."/>
            <person name="Magnuson J."/>
            <person name="Mondo S."/>
            <person name="Nolan M."/>
            <person name="Ohm R."/>
            <person name="Pangilinan J."/>
            <person name="Park H.-J."/>
            <person name="Ramirez L."/>
            <person name="Alfaro M."/>
            <person name="Sun H."/>
            <person name="Tritt A."/>
            <person name="Yoshinaga Y."/>
            <person name="Zwiers L.-H."/>
            <person name="Turgeon B."/>
            <person name="Goodwin S."/>
            <person name="Spatafora J."/>
            <person name="Crous P."/>
            <person name="Grigoriev I."/>
        </authorList>
    </citation>
    <scope>NUCLEOTIDE SEQUENCE</scope>
    <source>
        <strain evidence="15">CBS 121739</strain>
    </source>
</reference>
<evidence type="ECO:0000256" key="5">
    <source>
        <dbReference type="ARBA" id="ARBA00022679"/>
    </source>
</evidence>
<evidence type="ECO:0000256" key="13">
    <source>
        <dbReference type="SAM" id="MobiDB-lite"/>
    </source>
</evidence>
<feature type="transmembrane region" description="Helical" evidence="14">
    <location>
        <begin position="457"/>
        <end position="475"/>
    </location>
</feature>
<keyword evidence="9" id="KW-0496">Mitochondrion</keyword>
<keyword evidence="5 15" id="KW-0808">Transferase</keyword>
<evidence type="ECO:0000256" key="7">
    <source>
        <dbReference type="ARBA" id="ARBA00022946"/>
    </source>
</evidence>
<dbReference type="EMBL" id="ML996578">
    <property type="protein sequence ID" value="KAF2755051.1"/>
    <property type="molecule type" value="Genomic_DNA"/>
</dbReference>
<evidence type="ECO:0000256" key="1">
    <source>
        <dbReference type="ARBA" id="ARBA00004013"/>
    </source>
</evidence>
<keyword evidence="8 14" id="KW-1133">Transmembrane helix</keyword>
<dbReference type="OrthoDB" id="5211at2759"/>
<evidence type="ECO:0000313" key="15">
    <source>
        <dbReference type="EMBL" id="KAF2755051.1"/>
    </source>
</evidence>
<dbReference type="Proteomes" id="UP000799437">
    <property type="component" value="Unassembled WGS sequence"/>
</dbReference>
<name>A0A6A6W1Y4_9PEZI</name>
<evidence type="ECO:0000256" key="14">
    <source>
        <dbReference type="SAM" id="Phobius"/>
    </source>
</evidence>
<dbReference type="RefSeq" id="XP_033597502.1">
    <property type="nucleotide sequence ID" value="XM_033749609.1"/>
</dbReference>
<keyword evidence="11 14" id="KW-0472">Membrane</keyword>
<feature type="transmembrane region" description="Helical" evidence="14">
    <location>
        <begin position="290"/>
        <end position="308"/>
    </location>
</feature>
<feature type="compositionally biased region" description="Polar residues" evidence="13">
    <location>
        <begin position="112"/>
        <end position="121"/>
    </location>
</feature>
<evidence type="ECO:0000256" key="11">
    <source>
        <dbReference type="ARBA" id="ARBA00023136"/>
    </source>
</evidence>
<dbReference type="GO" id="GO:0008495">
    <property type="term" value="F:protoheme IX farnesyltransferase activity"/>
    <property type="evidence" value="ECO:0007669"/>
    <property type="project" value="InterPro"/>
</dbReference>
<evidence type="ECO:0000256" key="9">
    <source>
        <dbReference type="ARBA" id="ARBA00023128"/>
    </source>
</evidence>
<feature type="region of interest" description="Disordered" evidence="13">
    <location>
        <begin position="106"/>
        <end position="131"/>
    </location>
</feature>
<dbReference type="InterPro" id="IPR006369">
    <property type="entry name" value="Protohaem_IX_farnesylTrfase"/>
</dbReference>
<feature type="transmembrane region" description="Helical" evidence="14">
    <location>
        <begin position="220"/>
        <end position="241"/>
    </location>
</feature>
<protein>
    <recommendedName>
        <fullName evidence="4">Protoheme IX farnesyltransferase, mitochondrial</fullName>
    </recommendedName>
    <alternativeName>
        <fullName evidence="12">Heme O synthase</fullName>
    </alternativeName>
</protein>
<accession>A0A6A6W1Y4</accession>
<evidence type="ECO:0000256" key="3">
    <source>
        <dbReference type="ARBA" id="ARBA00005985"/>
    </source>
</evidence>
<organism evidence="15 16">
    <name type="scientific">Pseudovirgaria hyperparasitica</name>
    <dbReference type="NCBI Taxonomy" id="470096"/>
    <lineage>
        <taxon>Eukaryota</taxon>
        <taxon>Fungi</taxon>
        <taxon>Dikarya</taxon>
        <taxon>Ascomycota</taxon>
        <taxon>Pezizomycotina</taxon>
        <taxon>Dothideomycetes</taxon>
        <taxon>Dothideomycetes incertae sedis</taxon>
        <taxon>Acrospermales</taxon>
        <taxon>Acrospermaceae</taxon>
        <taxon>Pseudovirgaria</taxon>
    </lineage>
</organism>
<keyword evidence="6 14" id="KW-0812">Transmembrane</keyword>
<dbReference type="FunFam" id="1.10.357.140:FF:000004">
    <property type="entry name" value="Protoheme IX farnesyltransferase, mitochondrial"/>
    <property type="match status" value="1"/>
</dbReference>
<evidence type="ECO:0000256" key="8">
    <source>
        <dbReference type="ARBA" id="ARBA00022989"/>
    </source>
</evidence>
<keyword evidence="10" id="KW-0350">Heme biosynthesis</keyword>
<evidence type="ECO:0000256" key="4">
    <source>
        <dbReference type="ARBA" id="ARBA00016335"/>
    </source>
</evidence>
<gene>
    <name evidence="15" type="ORF">EJ05DRAFT_540543</name>
</gene>